<reference evidence="5" key="2">
    <citation type="submission" date="2021-04" db="EMBL/GenBank/DDBJ databases">
        <authorList>
            <person name="Gilroy R."/>
        </authorList>
    </citation>
    <scope>NUCLEOTIDE SEQUENCE</scope>
    <source>
        <strain evidence="5">A6-441</strain>
    </source>
</reference>
<dbReference type="AlphaFoldDB" id="A0A9E2L094"/>
<evidence type="ECO:0000256" key="2">
    <source>
        <dbReference type="ARBA" id="ARBA00023125"/>
    </source>
</evidence>
<dbReference type="Proteomes" id="UP000724657">
    <property type="component" value="Unassembled WGS sequence"/>
</dbReference>
<dbReference type="Pfam" id="PF01047">
    <property type="entry name" value="MarR"/>
    <property type="match status" value="1"/>
</dbReference>
<dbReference type="SUPFAM" id="SSF46785">
    <property type="entry name" value="Winged helix' DNA-binding domain"/>
    <property type="match status" value="1"/>
</dbReference>
<dbReference type="PANTHER" id="PTHR42756:SF1">
    <property type="entry name" value="TRANSCRIPTIONAL REPRESSOR OF EMRAB OPERON"/>
    <property type="match status" value="1"/>
</dbReference>
<dbReference type="InterPro" id="IPR036390">
    <property type="entry name" value="WH_DNA-bd_sf"/>
</dbReference>
<name>A0A9E2L094_9FUSO</name>
<evidence type="ECO:0000313" key="5">
    <source>
        <dbReference type="EMBL" id="MBU3842689.1"/>
    </source>
</evidence>
<comment type="caution">
    <text evidence="5">The sequence shown here is derived from an EMBL/GenBank/DDBJ whole genome shotgun (WGS) entry which is preliminary data.</text>
</comment>
<dbReference type="PRINTS" id="PR00598">
    <property type="entry name" value="HTHMARR"/>
</dbReference>
<keyword evidence="3" id="KW-0804">Transcription</keyword>
<feature type="domain" description="HTH marR-type" evidence="4">
    <location>
        <begin position="69"/>
        <end position="197"/>
    </location>
</feature>
<gene>
    <name evidence="5" type="ORF">IAA47_06895</name>
</gene>
<sequence length="203" mass="22800">MDNIKGITNCSQCGRGCHIPALMCGRGIRFFEILKSSDTEEKEEKKGCCGSGEGHHHGHHHGHGCGCGKHREHLPMDELSELIRKCNHYIVHHKGRGQGKILKILAKQGEISQKDLQDILEIQSGSISELLAKLEEKGMIVRTKSEEDKRKAIISITELGREKVANCGCKNRAERLYAGLSKEEKEDLKRLLNKLVESWNNQD</sequence>
<dbReference type="GO" id="GO:0003700">
    <property type="term" value="F:DNA-binding transcription factor activity"/>
    <property type="evidence" value="ECO:0007669"/>
    <property type="project" value="InterPro"/>
</dbReference>
<evidence type="ECO:0000256" key="3">
    <source>
        <dbReference type="ARBA" id="ARBA00023163"/>
    </source>
</evidence>
<dbReference type="InterPro" id="IPR011991">
    <property type="entry name" value="ArsR-like_HTH"/>
</dbReference>
<evidence type="ECO:0000313" key="6">
    <source>
        <dbReference type="Proteomes" id="UP000724657"/>
    </source>
</evidence>
<dbReference type="InterPro" id="IPR000835">
    <property type="entry name" value="HTH_MarR-typ"/>
</dbReference>
<protein>
    <submittedName>
        <fullName evidence="5">MarR family transcriptional regulator</fullName>
    </submittedName>
</protein>
<dbReference type="CDD" id="cd00090">
    <property type="entry name" value="HTH_ARSR"/>
    <property type="match status" value="1"/>
</dbReference>
<keyword evidence="1" id="KW-0805">Transcription regulation</keyword>
<dbReference type="EMBL" id="JAHLFN010000067">
    <property type="protein sequence ID" value="MBU3842689.1"/>
    <property type="molecule type" value="Genomic_DNA"/>
</dbReference>
<dbReference type="Gene3D" id="1.10.10.10">
    <property type="entry name" value="Winged helix-like DNA-binding domain superfamily/Winged helix DNA-binding domain"/>
    <property type="match status" value="1"/>
</dbReference>
<dbReference type="SMART" id="SM00347">
    <property type="entry name" value="HTH_MARR"/>
    <property type="match status" value="1"/>
</dbReference>
<accession>A0A9E2L094</accession>
<dbReference type="PANTHER" id="PTHR42756">
    <property type="entry name" value="TRANSCRIPTIONAL REGULATOR, MARR"/>
    <property type="match status" value="1"/>
</dbReference>
<organism evidence="5 6">
    <name type="scientific">Candidatus Fusobacterium pullicola</name>
    <dbReference type="NCBI Taxonomy" id="2838601"/>
    <lineage>
        <taxon>Bacteria</taxon>
        <taxon>Fusobacteriati</taxon>
        <taxon>Fusobacteriota</taxon>
        <taxon>Fusobacteriia</taxon>
        <taxon>Fusobacteriales</taxon>
        <taxon>Fusobacteriaceae</taxon>
        <taxon>Fusobacterium</taxon>
    </lineage>
</organism>
<dbReference type="InterPro" id="IPR036388">
    <property type="entry name" value="WH-like_DNA-bd_sf"/>
</dbReference>
<evidence type="ECO:0000259" key="4">
    <source>
        <dbReference type="PROSITE" id="PS50995"/>
    </source>
</evidence>
<proteinExistence type="predicted"/>
<evidence type="ECO:0000256" key="1">
    <source>
        <dbReference type="ARBA" id="ARBA00023015"/>
    </source>
</evidence>
<dbReference type="PROSITE" id="PS50995">
    <property type="entry name" value="HTH_MARR_2"/>
    <property type="match status" value="1"/>
</dbReference>
<keyword evidence="2" id="KW-0238">DNA-binding</keyword>
<dbReference type="GO" id="GO:0003677">
    <property type="term" value="F:DNA binding"/>
    <property type="evidence" value="ECO:0007669"/>
    <property type="project" value="UniProtKB-KW"/>
</dbReference>
<reference evidence="5" key="1">
    <citation type="journal article" date="2021" name="PeerJ">
        <title>Extensive microbial diversity within the chicken gut microbiome revealed by metagenomics and culture.</title>
        <authorList>
            <person name="Gilroy R."/>
            <person name="Ravi A."/>
            <person name="Getino M."/>
            <person name="Pursley I."/>
            <person name="Horton D.L."/>
            <person name="Alikhan N.F."/>
            <person name="Baker D."/>
            <person name="Gharbi K."/>
            <person name="Hall N."/>
            <person name="Watson M."/>
            <person name="Adriaenssens E.M."/>
            <person name="Foster-Nyarko E."/>
            <person name="Jarju S."/>
            <person name="Secka A."/>
            <person name="Antonio M."/>
            <person name="Oren A."/>
            <person name="Chaudhuri R.R."/>
            <person name="La Ragione R."/>
            <person name="Hildebrand F."/>
            <person name="Pallen M.J."/>
        </authorList>
    </citation>
    <scope>NUCLEOTIDE SEQUENCE</scope>
    <source>
        <strain evidence="5">A6-441</strain>
    </source>
</reference>